<gene>
    <name evidence="2" type="ORF">F5878DRAFT_661602</name>
</gene>
<evidence type="ECO:0000313" key="3">
    <source>
        <dbReference type="Proteomes" id="UP001163846"/>
    </source>
</evidence>
<dbReference type="AlphaFoldDB" id="A0AA38P7X7"/>
<accession>A0AA38P7X7</accession>
<organism evidence="2 3">
    <name type="scientific">Lentinula raphanica</name>
    <dbReference type="NCBI Taxonomy" id="153919"/>
    <lineage>
        <taxon>Eukaryota</taxon>
        <taxon>Fungi</taxon>
        <taxon>Dikarya</taxon>
        <taxon>Basidiomycota</taxon>
        <taxon>Agaricomycotina</taxon>
        <taxon>Agaricomycetes</taxon>
        <taxon>Agaricomycetidae</taxon>
        <taxon>Agaricales</taxon>
        <taxon>Marasmiineae</taxon>
        <taxon>Omphalotaceae</taxon>
        <taxon>Lentinula</taxon>
    </lineage>
</organism>
<evidence type="ECO:0000256" key="1">
    <source>
        <dbReference type="SAM" id="SignalP"/>
    </source>
</evidence>
<dbReference type="EMBL" id="MU806210">
    <property type="protein sequence ID" value="KAJ3837978.1"/>
    <property type="molecule type" value="Genomic_DNA"/>
</dbReference>
<comment type="caution">
    <text evidence="2">The sequence shown here is derived from an EMBL/GenBank/DDBJ whole genome shotgun (WGS) entry which is preliminary data.</text>
</comment>
<evidence type="ECO:0000313" key="2">
    <source>
        <dbReference type="EMBL" id="KAJ3837978.1"/>
    </source>
</evidence>
<sequence>MRIVPFAHIVLFLVSFGYSLPLSVTRRDRAPSSQIQARDALAKIGVCVLKPFKAVPIYQEKLETQSFDLLVKYISDHNLRITPPTKESLKIEYEPVHGDGKGNELGDMVCYPDDSKKKGSDMMTLKLEVEMVEIPTDSKESTHK</sequence>
<feature type="chain" id="PRO_5041431113" evidence="1">
    <location>
        <begin position="20"/>
        <end position="144"/>
    </location>
</feature>
<reference evidence="2" key="1">
    <citation type="submission" date="2022-08" db="EMBL/GenBank/DDBJ databases">
        <authorList>
            <consortium name="DOE Joint Genome Institute"/>
            <person name="Min B."/>
            <person name="Riley R."/>
            <person name="Sierra-Patev S."/>
            <person name="Naranjo-Ortiz M."/>
            <person name="Looney B."/>
            <person name="Konkel Z."/>
            <person name="Slot J.C."/>
            <person name="Sakamoto Y."/>
            <person name="Steenwyk J.L."/>
            <person name="Rokas A."/>
            <person name="Carro J."/>
            <person name="Camarero S."/>
            <person name="Ferreira P."/>
            <person name="Molpeceres G."/>
            <person name="Ruiz-Duenas F.J."/>
            <person name="Serrano A."/>
            <person name="Henrissat B."/>
            <person name="Drula E."/>
            <person name="Hughes K.W."/>
            <person name="Mata J.L."/>
            <person name="Ishikawa N.K."/>
            <person name="Vargas-Isla R."/>
            <person name="Ushijima S."/>
            <person name="Smith C.A."/>
            <person name="Ahrendt S."/>
            <person name="Andreopoulos W."/>
            <person name="He G."/>
            <person name="Labutti K."/>
            <person name="Lipzen A."/>
            <person name="Ng V."/>
            <person name="Sandor L."/>
            <person name="Barry K."/>
            <person name="Martinez A.T."/>
            <person name="Xiao Y."/>
            <person name="Gibbons J.G."/>
            <person name="Terashima K."/>
            <person name="Hibbett D.S."/>
            <person name="Grigoriev I.V."/>
        </authorList>
    </citation>
    <scope>NUCLEOTIDE SEQUENCE</scope>
    <source>
        <strain evidence="2">TFB9207</strain>
    </source>
</reference>
<name>A0AA38P7X7_9AGAR</name>
<keyword evidence="1" id="KW-0732">Signal</keyword>
<proteinExistence type="predicted"/>
<keyword evidence="3" id="KW-1185">Reference proteome</keyword>
<dbReference type="Proteomes" id="UP001163846">
    <property type="component" value="Unassembled WGS sequence"/>
</dbReference>
<protein>
    <submittedName>
        <fullName evidence="2">Uncharacterized protein</fullName>
    </submittedName>
</protein>
<feature type="signal peptide" evidence="1">
    <location>
        <begin position="1"/>
        <end position="19"/>
    </location>
</feature>